<evidence type="ECO:0000313" key="1">
    <source>
        <dbReference type="EMBL" id="KAH0883823.1"/>
    </source>
</evidence>
<accession>A0ABQ7ZUZ0</accession>
<evidence type="ECO:0000313" key="2">
    <source>
        <dbReference type="Proteomes" id="UP000824890"/>
    </source>
</evidence>
<dbReference type="EMBL" id="JAGKQM010000014">
    <property type="protein sequence ID" value="KAH0883823.1"/>
    <property type="molecule type" value="Genomic_DNA"/>
</dbReference>
<keyword evidence="2" id="KW-1185">Reference proteome</keyword>
<sequence>MNTSRSGSYSLDENTHLCYSTMTKISLQTILVAISKLRGCVNHIKNKNPYGAFEHDILSIDKF</sequence>
<organism evidence="1 2">
    <name type="scientific">Brassica napus</name>
    <name type="common">Rape</name>
    <dbReference type="NCBI Taxonomy" id="3708"/>
    <lineage>
        <taxon>Eukaryota</taxon>
        <taxon>Viridiplantae</taxon>
        <taxon>Streptophyta</taxon>
        <taxon>Embryophyta</taxon>
        <taxon>Tracheophyta</taxon>
        <taxon>Spermatophyta</taxon>
        <taxon>Magnoliopsida</taxon>
        <taxon>eudicotyledons</taxon>
        <taxon>Gunneridae</taxon>
        <taxon>Pentapetalae</taxon>
        <taxon>rosids</taxon>
        <taxon>malvids</taxon>
        <taxon>Brassicales</taxon>
        <taxon>Brassicaceae</taxon>
        <taxon>Brassiceae</taxon>
        <taxon>Brassica</taxon>
    </lineage>
</organism>
<name>A0ABQ7ZUZ0_BRANA</name>
<reference evidence="1 2" key="1">
    <citation type="submission" date="2021-05" db="EMBL/GenBank/DDBJ databases">
        <title>Genome Assembly of Synthetic Allotetraploid Brassica napus Reveals Homoeologous Exchanges between Subgenomes.</title>
        <authorList>
            <person name="Davis J.T."/>
        </authorList>
    </citation>
    <scope>NUCLEOTIDE SEQUENCE [LARGE SCALE GENOMIC DNA]</scope>
    <source>
        <strain evidence="2">cv. Da-Ae</strain>
        <tissue evidence="1">Seedling</tissue>
    </source>
</reference>
<comment type="caution">
    <text evidence="1">The sequence shown here is derived from an EMBL/GenBank/DDBJ whole genome shotgun (WGS) entry which is preliminary data.</text>
</comment>
<gene>
    <name evidence="1" type="ORF">HID58_059919</name>
</gene>
<dbReference type="Proteomes" id="UP000824890">
    <property type="component" value="Unassembled WGS sequence"/>
</dbReference>
<protein>
    <submittedName>
        <fullName evidence="1">Uncharacterized protein</fullName>
    </submittedName>
</protein>
<proteinExistence type="predicted"/>